<keyword evidence="1" id="KW-0479">Metal-binding</keyword>
<dbReference type="Pfam" id="PF07731">
    <property type="entry name" value="Cu-oxidase_2"/>
    <property type="match status" value="1"/>
</dbReference>
<comment type="caution">
    <text evidence="8">The sequence shown here is derived from an EMBL/GenBank/DDBJ whole genome shotgun (WGS) entry which is preliminary data.</text>
</comment>
<dbReference type="InterPro" id="IPR034282">
    <property type="entry name" value="CuRO_2_CopA"/>
</dbReference>
<evidence type="ECO:0000313" key="8">
    <source>
        <dbReference type="EMBL" id="MEK8089120.1"/>
    </source>
</evidence>
<dbReference type="NCBIfam" id="TIGR01480">
    <property type="entry name" value="copper_res_A"/>
    <property type="match status" value="1"/>
</dbReference>
<dbReference type="InterPro" id="IPR008972">
    <property type="entry name" value="Cupredoxin"/>
</dbReference>
<proteinExistence type="predicted"/>
<feature type="domain" description="Plastocyanin-like" evidence="6">
    <location>
        <begin position="521"/>
        <end position="638"/>
    </location>
</feature>
<dbReference type="InterPro" id="IPR034284">
    <property type="entry name" value="CuRO_1_CopA"/>
</dbReference>
<keyword evidence="2" id="KW-0560">Oxidoreductase</keyword>
<gene>
    <name evidence="8" type="ORF">WOB96_05015</name>
</gene>
<feature type="compositionally biased region" description="Low complexity" evidence="4">
    <location>
        <begin position="405"/>
        <end position="426"/>
    </location>
</feature>
<dbReference type="Gene3D" id="2.60.40.420">
    <property type="entry name" value="Cupredoxins - blue copper proteins"/>
    <property type="match status" value="3"/>
</dbReference>
<evidence type="ECO:0000256" key="1">
    <source>
        <dbReference type="ARBA" id="ARBA00022723"/>
    </source>
</evidence>
<dbReference type="PROSITE" id="PS00079">
    <property type="entry name" value="MULTICOPPER_OXIDASE1"/>
    <property type="match status" value="2"/>
</dbReference>
<dbReference type="InterPro" id="IPR006311">
    <property type="entry name" value="TAT_signal"/>
</dbReference>
<evidence type="ECO:0000259" key="5">
    <source>
        <dbReference type="Pfam" id="PF00394"/>
    </source>
</evidence>
<evidence type="ECO:0000256" key="3">
    <source>
        <dbReference type="ARBA" id="ARBA00023008"/>
    </source>
</evidence>
<dbReference type="InterPro" id="IPR001117">
    <property type="entry name" value="Cu-oxidase_2nd"/>
</dbReference>
<dbReference type="InterPro" id="IPR002355">
    <property type="entry name" value="Cu_oxidase_Cu_BS"/>
</dbReference>
<protein>
    <submittedName>
        <fullName evidence="8">Copper resistance system multicopper oxidase</fullName>
    </submittedName>
</protein>
<dbReference type="CDD" id="cd13848">
    <property type="entry name" value="CuRO_1_CopA"/>
    <property type="match status" value="1"/>
</dbReference>
<dbReference type="EMBL" id="JBBPCO010000003">
    <property type="protein sequence ID" value="MEK8089120.1"/>
    <property type="molecule type" value="Genomic_DNA"/>
</dbReference>
<evidence type="ECO:0000256" key="4">
    <source>
        <dbReference type="SAM" id="MobiDB-lite"/>
    </source>
</evidence>
<dbReference type="InterPro" id="IPR033138">
    <property type="entry name" value="Cu_oxidase_CS"/>
</dbReference>
<dbReference type="CDD" id="cd13896">
    <property type="entry name" value="CuRO_3_CopA"/>
    <property type="match status" value="1"/>
</dbReference>
<dbReference type="Pfam" id="PF07732">
    <property type="entry name" value="Cu-oxidase_3"/>
    <property type="match status" value="1"/>
</dbReference>
<evidence type="ECO:0000259" key="6">
    <source>
        <dbReference type="Pfam" id="PF07731"/>
    </source>
</evidence>
<dbReference type="PROSITE" id="PS51318">
    <property type="entry name" value="TAT"/>
    <property type="match status" value="1"/>
</dbReference>
<feature type="domain" description="Plastocyanin-like" evidence="7">
    <location>
        <begin position="55"/>
        <end position="162"/>
    </location>
</feature>
<dbReference type="RefSeq" id="WP_341370186.1">
    <property type="nucleotide sequence ID" value="NZ_JBBPCO010000003.1"/>
</dbReference>
<feature type="compositionally biased region" description="Low complexity" evidence="4">
    <location>
        <begin position="434"/>
        <end position="451"/>
    </location>
</feature>
<organism evidence="8 9">
    <name type="scientific">Thermithiobacillus plumbiphilus</name>
    <dbReference type="NCBI Taxonomy" id="1729899"/>
    <lineage>
        <taxon>Bacteria</taxon>
        <taxon>Pseudomonadati</taxon>
        <taxon>Pseudomonadota</taxon>
        <taxon>Acidithiobacillia</taxon>
        <taxon>Acidithiobacillales</taxon>
        <taxon>Thermithiobacillaceae</taxon>
        <taxon>Thermithiobacillus</taxon>
    </lineage>
</organism>
<evidence type="ECO:0000313" key="9">
    <source>
        <dbReference type="Proteomes" id="UP001446205"/>
    </source>
</evidence>
<evidence type="ECO:0000256" key="2">
    <source>
        <dbReference type="ARBA" id="ARBA00023002"/>
    </source>
</evidence>
<feature type="domain" description="Plastocyanin-like" evidence="5">
    <location>
        <begin position="172"/>
        <end position="335"/>
    </location>
</feature>
<name>A0ABU9D6E1_9PROT</name>
<dbReference type="InterPro" id="IPR034279">
    <property type="entry name" value="CuRO_3_CopA"/>
</dbReference>
<reference evidence="8 9" key="1">
    <citation type="submission" date="2024-04" db="EMBL/GenBank/DDBJ databases">
        <authorList>
            <person name="Abashina T."/>
            <person name="Shaikin A."/>
        </authorList>
    </citation>
    <scope>NUCLEOTIDE SEQUENCE [LARGE SCALE GENOMIC DNA]</scope>
    <source>
        <strain evidence="8 9">AAFK</strain>
    </source>
</reference>
<dbReference type="CDD" id="cd13874">
    <property type="entry name" value="CuRO_2_CopA"/>
    <property type="match status" value="1"/>
</dbReference>
<dbReference type="InterPro" id="IPR011706">
    <property type="entry name" value="Cu-oxidase_C"/>
</dbReference>
<dbReference type="InterPro" id="IPR006376">
    <property type="entry name" value="Cu-R_CopA"/>
</dbReference>
<dbReference type="Pfam" id="PF00394">
    <property type="entry name" value="Cu-oxidase"/>
    <property type="match status" value="1"/>
</dbReference>
<dbReference type="PANTHER" id="PTHR11709:SF394">
    <property type="entry name" value="FI03373P-RELATED"/>
    <property type="match status" value="1"/>
</dbReference>
<evidence type="ECO:0000259" key="7">
    <source>
        <dbReference type="Pfam" id="PF07732"/>
    </source>
</evidence>
<accession>A0ABU9D6E1</accession>
<keyword evidence="9" id="KW-1185">Reference proteome</keyword>
<dbReference type="InterPro" id="IPR045087">
    <property type="entry name" value="Cu-oxidase_fam"/>
</dbReference>
<dbReference type="InterPro" id="IPR011707">
    <property type="entry name" value="Cu-oxidase-like_N"/>
</dbReference>
<dbReference type="PANTHER" id="PTHR11709">
    <property type="entry name" value="MULTI-COPPER OXIDASE"/>
    <property type="match status" value="1"/>
</dbReference>
<keyword evidence="3" id="KW-0186">Copper</keyword>
<sequence length="642" mass="71520">MVTRRRFLQQAGALGLLAGLERFAPAYAWAQSTSPAVFQPRQPGNVFDLTLRQEAYPFDGRNGSAITINGSVPGPLLRFREGETVTLRVHNQLDVDSSIHWHGLLVPNRMDGVPNVVFPGIKAGETFIYQYPIRQSGTYWYHSHTRFQEQSGLYGPIIIDPSEPDPVQHDREYVVMLSDWTFEDPERVMAHLKKQGDYYNFQQRTLGTFFHDIGKDGWQATIKNRLQWGGMRMSPADILDVTGYTYTYLMNGLGPVSNWNALFRPGEKVRLRFINGSAQTFFDVRIPGLKLTVVQADGQNVQPVEVDEFRIGVAETYDVIVEPREDKAYTIFAESMDRSGYAGGTLAPRLGMSSEIPKRRPRPLRSMADMGMFDMQGMGSMPGMDMGQQTAAKPGGADQMSGMEPKGQGAKMQAGQQGMEAMPGMDSGSGGMAGMDMGSGDHAAKAAGGKASTQADPAQTLPGDPPVKHTRDDVGVANQVSPMETKNRLDEPGVGLGQDGWRVLVYTDLRSPKPYHDQRKPGRDIELHLTGNMERFIWSIDGKKYSQAEPIPFHYGERLRLIMVNDTMMEHPMHLHGVFMVLENGHGEYGPLKHTIIVKPAERLSLLITADEPGRWAFHCHMLYHMEAGMFRVVEISDKQEA</sequence>
<feature type="region of interest" description="Disordered" evidence="4">
    <location>
        <begin position="379"/>
        <end position="471"/>
    </location>
</feature>
<dbReference type="SUPFAM" id="SSF49503">
    <property type="entry name" value="Cupredoxins"/>
    <property type="match status" value="3"/>
</dbReference>
<dbReference type="Proteomes" id="UP001446205">
    <property type="component" value="Unassembled WGS sequence"/>
</dbReference>
<dbReference type="PROSITE" id="PS00080">
    <property type="entry name" value="MULTICOPPER_OXIDASE2"/>
    <property type="match status" value="1"/>
</dbReference>